<feature type="chain" id="PRO_5046891572" description="Sensor domain-containing protein" evidence="1">
    <location>
        <begin position="26"/>
        <end position="260"/>
    </location>
</feature>
<keyword evidence="3" id="KW-1185">Reference proteome</keyword>
<dbReference type="Proteomes" id="UP001501115">
    <property type="component" value="Unassembled WGS sequence"/>
</dbReference>
<sequence length="260" mass="27481">MNRPPATARALLASGLSMTALLSTAACSVQDGARPRWFSASATAAAPAGERPPGSGAGLTQLQAQAALVTEADLGEPWVPTRGAKTWRDGLLKGTTERPDCQRLLDALYTEEFFGAPAGPRATSALDAAGTDTQLRYEIAPYPPADVDRTLAWLKSLPRRCGQFTAATTRGRAQGVEVTDMPLPPVGDARQALRITMAGETEKGELTYLTLDVAAVRVGAEAITLTNAGLDEVYAEVTQHAVRVGAERLTEIRKQGRAQI</sequence>
<dbReference type="RefSeq" id="WP_345661337.1">
    <property type="nucleotide sequence ID" value="NZ_BAABET010000003.1"/>
</dbReference>
<name>A0ABP8FJZ6_9ACTN</name>
<feature type="signal peptide" evidence="1">
    <location>
        <begin position="1"/>
        <end position="25"/>
    </location>
</feature>
<protein>
    <recommendedName>
        <fullName evidence="4">Sensor domain-containing protein</fullName>
    </recommendedName>
</protein>
<evidence type="ECO:0000313" key="2">
    <source>
        <dbReference type="EMBL" id="GAA4305573.1"/>
    </source>
</evidence>
<keyword evidence="1" id="KW-0732">Signal</keyword>
<evidence type="ECO:0000313" key="3">
    <source>
        <dbReference type="Proteomes" id="UP001501115"/>
    </source>
</evidence>
<evidence type="ECO:0008006" key="4">
    <source>
        <dbReference type="Google" id="ProtNLM"/>
    </source>
</evidence>
<dbReference type="EMBL" id="BAABET010000003">
    <property type="protein sequence ID" value="GAA4305573.1"/>
    <property type="molecule type" value="Genomic_DNA"/>
</dbReference>
<gene>
    <name evidence="2" type="ORF">GCM10023086_23400</name>
</gene>
<accession>A0ABP8FJZ6</accession>
<reference evidence="3" key="1">
    <citation type="journal article" date="2019" name="Int. J. Syst. Evol. Microbiol.">
        <title>The Global Catalogue of Microorganisms (GCM) 10K type strain sequencing project: providing services to taxonomists for standard genome sequencing and annotation.</title>
        <authorList>
            <consortium name="The Broad Institute Genomics Platform"/>
            <consortium name="The Broad Institute Genome Sequencing Center for Infectious Disease"/>
            <person name="Wu L."/>
            <person name="Ma J."/>
        </authorList>
    </citation>
    <scope>NUCLEOTIDE SEQUENCE [LARGE SCALE GENOMIC DNA]</scope>
    <source>
        <strain evidence="3">JCM 31290</strain>
    </source>
</reference>
<proteinExistence type="predicted"/>
<dbReference type="PROSITE" id="PS51257">
    <property type="entry name" value="PROKAR_LIPOPROTEIN"/>
    <property type="match status" value="1"/>
</dbReference>
<evidence type="ECO:0000256" key="1">
    <source>
        <dbReference type="SAM" id="SignalP"/>
    </source>
</evidence>
<comment type="caution">
    <text evidence="2">The sequence shown here is derived from an EMBL/GenBank/DDBJ whole genome shotgun (WGS) entry which is preliminary data.</text>
</comment>
<organism evidence="2 3">
    <name type="scientific">Streptomyces venetus</name>
    <dbReference type="NCBI Taxonomy" id="1701086"/>
    <lineage>
        <taxon>Bacteria</taxon>
        <taxon>Bacillati</taxon>
        <taxon>Actinomycetota</taxon>
        <taxon>Actinomycetes</taxon>
        <taxon>Kitasatosporales</taxon>
        <taxon>Streptomycetaceae</taxon>
        <taxon>Streptomyces</taxon>
    </lineage>
</organism>